<feature type="transmembrane region" description="Helical" evidence="1">
    <location>
        <begin position="51"/>
        <end position="73"/>
    </location>
</feature>
<sequence length="153" mass="17382">MDDLINVENMKTSYRIVDESIQSLDNKAVQMISIIGIMFTIQVTILPNIVYSIGVITLILSLISYFLSAGLFIKSCMVKQYKFYPTPETVCHHYEDDVTCEEYISEFIGESEHVVNYNLNVANGKGEYSKFGFYFFALGLFLTLITVISVVIQ</sequence>
<dbReference type="AlphaFoldDB" id="A0A1H7I3B9"/>
<organism evidence="2 3">
    <name type="scientific">Methanobrevibacter gottschalkii</name>
    <dbReference type="NCBI Taxonomy" id="190974"/>
    <lineage>
        <taxon>Archaea</taxon>
        <taxon>Methanobacteriati</taxon>
        <taxon>Methanobacteriota</taxon>
        <taxon>Methanomada group</taxon>
        <taxon>Methanobacteria</taxon>
        <taxon>Methanobacteriales</taxon>
        <taxon>Methanobacteriaceae</taxon>
        <taxon>Methanobrevibacter</taxon>
    </lineage>
</organism>
<dbReference type="STRING" id="190974.SAMN05216439_1138"/>
<keyword evidence="1" id="KW-1133">Transmembrane helix</keyword>
<accession>A0A1H7I3B9</accession>
<keyword evidence="1" id="KW-0472">Membrane</keyword>
<evidence type="ECO:0000313" key="2">
    <source>
        <dbReference type="EMBL" id="SEK57029.1"/>
    </source>
</evidence>
<keyword evidence="1" id="KW-0812">Transmembrane</keyword>
<protein>
    <submittedName>
        <fullName evidence="2">Uncharacterized protein</fullName>
    </submittedName>
</protein>
<name>A0A1H7I3B9_9EURY</name>
<dbReference type="Proteomes" id="UP000199506">
    <property type="component" value="Unassembled WGS sequence"/>
</dbReference>
<evidence type="ECO:0000313" key="3">
    <source>
        <dbReference type="Proteomes" id="UP000199506"/>
    </source>
</evidence>
<dbReference type="EMBL" id="FOAK01000003">
    <property type="protein sequence ID" value="SEK57029.1"/>
    <property type="molecule type" value="Genomic_DNA"/>
</dbReference>
<gene>
    <name evidence="2" type="ORF">SAMN05216439_1138</name>
</gene>
<proteinExistence type="predicted"/>
<feature type="transmembrane region" description="Helical" evidence="1">
    <location>
        <begin position="28"/>
        <end position="45"/>
    </location>
</feature>
<feature type="transmembrane region" description="Helical" evidence="1">
    <location>
        <begin position="131"/>
        <end position="152"/>
    </location>
</feature>
<reference evidence="2 3" key="1">
    <citation type="submission" date="2016-10" db="EMBL/GenBank/DDBJ databases">
        <authorList>
            <person name="de Groot N.N."/>
        </authorList>
    </citation>
    <scope>NUCLEOTIDE SEQUENCE [LARGE SCALE GENOMIC DNA]</scope>
    <source>
        <strain evidence="2 3">DSM 11978</strain>
    </source>
</reference>
<dbReference type="RefSeq" id="WP_091698990.1">
    <property type="nucleotide sequence ID" value="NZ_FOAK01000003.1"/>
</dbReference>
<evidence type="ECO:0000256" key="1">
    <source>
        <dbReference type="SAM" id="Phobius"/>
    </source>
</evidence>